<evidence type="ECO:0000313" key="2">
    <source>
        <dbReference type="EMBL" id="KAE9591260.1"/>
    </source>
</evidence>
<keyword evidence="3" id="KW-1185">Reference proteome</keyword>
<reference evidence="3" key="1">
    <citation type="journal article" date="2020" name="Nat. Commun.">
        <title>Genome sequence of the cluster root forming white lupin.</title>
        <authorList>
            <person name="Hufnagel B."/>
            <person name="Marques A."/>
            <person name="Soriano A."/>
            <person name="Marques L."/>
            <person name="Divol F."/>
            <person name="Doumas P."/>
            <person name="Sallet E."/>
            <person name="Mancinotti D."/>
            <person name="Carrere S."/>
            <person name="Marande W."/>
            <person name="Arribat S."/>
            <person name="Keller J."/>
            <person name="Huneau C."/>
            <person name="Blein T."/>
            <person name="Aime D."/>
            <person name="Laguerre M."/>
            <person name="Taylor J."/>
            <person name="Schubert V."/>
            <person name="Nelson M."/>
            <person name="Geu-Flores F."/>
            <person name="Crespi M."/>
            <person name="Gallardo-Guerrero K."/>
            <person name="Delaux P.-M."/>
            <person name="Salse J."/>
            <person name="Berges H."/>
            <person name="Guyot R."/>
            <person name="Gouzy J."/>
            <person name="Peret B."/>
        </authorList>
    </citation>
    <scope>NUCLEOTIDE SEQUENCE [LARGE SCALE GENOMIC DNA]</scope>
    <source>
        <strain evidence="3">cv. Amiga</strain>
    </source>
</reference>
<evidence type="ECO:0000313" key="3">
    <source>
        <dbReference type="Proteomes" id="UP000447434"/>
    </source>
</evidence>
<proteinExistence type="predicted"/>
<comment type="caution">
    <text evidence="2">The sequence shown here is derived from an EMBL/GenBank/DDBJ whole genome shotgun (WGS) entry which is preliminary data.</text>
</comment>
<name>A0A6A4NPX5_LUPAL</name>
<keyword evidence="1" id="KW-0812">Transmembrane</keyword>
<gene>
    <name evidence="2" type="ORF">Lalb_Chr20g0116621</name>
</gene>
<dbReference type="EMBL" id="WOCE01000020">
    <property type="protein sequence ID" value="KAE9591260.1"/>
    <property type="molecule type" value="Genomic_DNA"/>
</dbReference>
<feature type="transmembrane region" description="Helical" evidence="1">
    <location>
        <begin position="29"/>
        <end position="54"/>
    </location>
</feature>
<protein>
    <submittedName>
        <fullName evidence="2">Uncharacterized protein</fullName>
    </submittedName>
</protein>
<dbReference type="Proteomes" id="UP000447434">
    <property type="component" value="Chromosome 20"/>
</dbReference>
<evidence type="ECO:0000256" key="1">
    <source>
        <dbReference type="SAM" id="Phobius"/>
    </source>
</evidence>
<keyword evidence="1" id="KW-1133">Transmembrane helix</keyword>
<keyword evidence="1" id="KW-0472">Membrane</keyword>
<sequence length="113" mass="12740">MKTTLNLWKKNSCVVESCSYPPFELIKLALWHSLLITFIGVVPTFILIIILVVVDLIRLIKLYVCGVFPLQPFPHSFIQLLPYLIHIIPATPIPTIHGQAYPILIISPSSPHT</sequence>
<accession>A0A6A4NPX5</accession>
<dbReference type="AlphaFoldDB" id="A0A6A4NPX5"/>
<organism evidence="2 3">
    <name type="scientific">Lupinus albus</name>
    <name type="common">White lupine</name>
    <name type="synonym">Lupinus termis</name>
    <dbReference type="NCBI Taxonomy" id="3870"/>
    <lineage>
        <taxon>Eukaryota</taxon>
        <taxon>Viridiplantae</taxon>
        <taxon>Streptophyta</taxon>
        <taxon>Embryophyta</taxon>
        <taxon>Tracheophyta</taxon>
        <taxon>Spermatophyta</taxon>
        <taxon>Magnoliopsida</taxon>
        <taxon>eudicotyledons</taxon>
        <taxon>Gunneridae</taxon>
        <taxon>Pentapetalae</taxon>
        <taxon>rosids</taxon>
        <taxon>fabids</taxon>
        <taxon>Fabales</taxon>
        <taxon>Fabaceae</taxon>
        <taxon>Papilionoideae</taxon>
        <taxon>50 kb inversion clade</taxon>
        <taxon>genistoids sensu lato</taxon>
        <taxon>core genistoids</taxon>
        <taxon>Genisteae</taxon>
        <taxon>Lupinus</taxon>
    </lineage>
</organism>